<keyword evidence="9" id="KW-1185">Reference proteome</keyword>
<name>A0A0D7W6Y0_9FLAO</name>
<evidence type="ECO:0000259" key="7">
    <source>
        <dbReference type="Pfam" id="PF01227"/>
    </source>
</evidence>
<dbReference type="InterPro" id="IPR001474">
    <property type="entry name" value="GTP_CycHdrlase_I"/>
</dbReference>
<evidence type="ECO:0000256" key="3">
    <source>
        <dbReference type="ARBA" id="ARBA00008085"/>
    </source>
</evidence>
<keyword evidence="6" id="KW-0862">Zinc</keyword>
<evidence type="ECO:0000256" key="5">
    <source>
        <dbReference type="ARBA" id="ARBA00022801"/>
    </source>
</evidence>
<keyword evidence="5 6" id="KW-0378">Hydrolase</keyword>
<dbReference type="NCBIfam" id="NF006826">
    <property type="entry name" value="PRK09347.1-3"/>
    <property type="match status" value="1"/>
</dbReference>
<dbReference type="UniPathway" id="UPA00848">
    <property type="reaction ID" value="UER00151"/>
</dbReference>
<dbReference type="GO" id="GO:0008270">
    <property type="term" value="F:zinc ion binding"/>
    <property type="evidence" value="ECO:0007669"/>
    <property type="project" value="UniProtKB-UniRule"/>
</dbReference>
<dbReference type="GO" id="GO:0046654">
    <property type="term" value="P:tetrahydrofolate biosynthetic process"/>
    <property type="evidence" value="ECO:0007669"/>
    <property type="project" value="UniProtKB-UniRule"/>
</dbReference>
<keyword evidence="4 6" id="KW-0554">One-carbon metabolism</keyword>
<dbReference type="PROSITE" id="PS00859">
    <property type="entry name" value="GTP_CYCLOHYDROL_1_1"/>
    <property type="match status" value="1"/>
</dbReference>
<dbReference type="Pfam" id="PF01227">
    <property type="entry name" value="GTP_cyclohydroI"/>
    <property type="match status" value="1"/>
</dbReference>
<dbReference type="GO" id="GO:0003934">
    <property type="term" value="F:GTP cyclohydrolase I activity"/>
    <property type="evidence" value="ECO:0007669"/>
    <property type="project" value="UniProtKB-UniRule"/>
</dbReference>
<evidence type="ECO:0000313" key="8">
    <source>
        <dbReference type="EMBL" id="KJD34769.1"/>
    </source>
</evidence>
<comment type="pathway">
    <text evidence="2 6">Cofactor biosynthesis; 7,8-dihydroneopterin triphosphate biosynthesis; 7,8-dihydroneopterin triphosphate from GTP: step 1/1.</text>
</comment>
<reference evidence="8 9" key="1">
    <citation type="journal article" date="2015" name="Antonie Van Leeuwenhoek">
        <title>Tamlana nanhaiensis sp. nov., isolated from surface seawater collected from the South China Sea.</title>
        <authorList>
            <person name="Liu X."/>
            <person name="Lai Q."/>
            <person name="Du Y."/>
            <person name="Li G."/>
            <person name="Sun F."/>
            <person name="Shao Z."/>
        </authorList>
    </citation>
    <scope>NUCLEOTIDE SEQUENCE [LARGE SCALE GENOMIC DNA]</scope>
    <source>
        <strain evidence="8 9">FHC16</strain>
    </source>
</reference>
<dbReference type="Proteomes" id="UP000032361">
    <property type="component" value="Unassembled WGS sequence"/>
</dbReference>
<feature type="domain" description="GTP cyclohydrolase I" evidence="7">
    <location>
        <begin position="53"/>
        <end position="219"/>
    </location>
</feature>
<dbReference type="PROSITE" id="PS00860">
    <property type="entry name" value="GTP_CYCLOHYDROL_1_2"/>
    <property type="match status" value="1"/>
</dbReference>
<evidence type="ECO:0000256" key="6">
    <source>
        <dbReference type="HAMAP-Rule" id="MF_00223"/>
    </source>
</evidence>
<dbReference type="NCBIfam" id="TIGR00063">
    <property type="entry name" value="folE"/>
    <property type="match status" value="1"/>
</dbReference>
<sequence>MKNEKLLNGHDLNGFTVEDIGDDHLFTNLKTPMKPDAFKLSDSEKKERISILFEEIMDVLGLDLTDDSLRGTPQRVAKMYVEEIFSGLNPKNKPKVALFDNKYQYNQMLVEKNITFYSNCEHHFVPIIGKAHVAYISSGKVIGLSKLNRIVQYFAKRPQVQERLTNQIAHELQSVLNTQDVAVIIDAKHLCVSSRGVKDDNSSTVTAYYGGAFNTSEKIAELYNYINI</sequence>
<dbReference type="HAMAP" id="MF_00223">
    <property type="entry name" value="FolE"/>
    <property type="match status" value="1"/>
</dbReference>
<dbReference type="STRING" id="1382798.PK35_00285"/>
<dbReference type="Gene3D" id="1.10.286.10">
    <property type="match status" value="1"/>
</dbReference>
<keyword evidence="6" id="KW-0547">Nucleotide-binding</keyword>
<dbReference type="FunFam" id="3.30.1130.10:FF:000001">
    <property type="entry name" value="GTP cyclohydrolase 1"/>
    <property type="match status" value="1"/>
</dbReference>
<dbReference type="GO" id="GO:0006730">
    <property type="term" value="P:one-carbon metabolic process"/>
    <property type="evidence" value="ECO:0007669"/>
    <property type="project" value="UniProtKB-UniRule"/>
</dbReference>
<accession>A0A0D7W6Y0</accession>
<dbReference type="EC" id="3.5.4.16" evidence="6"/>
<comment type="similarity">
    <text evidence="3 6">Belongs to the GTP cyclohydrolase I family.</text>
</comment>
<dbReference type="OrthoDB" id="9801207at2"/>
<evidence type="ECO:0000256" key="1">
    <source>
        <dbReference type="ARBA" id="ARBA00001052"/>
    </source>
</evidence>
<feature type="binding site" evidence="6">
    <location>
        <position position="191"/>
    </location>
    <ligand>
        <name>Zn(2+)</name>
        <dbReference type="ChEBI" id="CHEBI:29105"/>
    </ligand>
</feature>
<feature type="binding site" evidence="6">
    <location>
        <position position="123"/>
    </location>
    <ligand>
        <name>Zn(2+)</name>
        <dbReference type="ChEBI" id="CHEBI:29105"/>
    </ligand>
</feature>
<dbReference type="NCBIfam" id="NF006825">
    <property type="entry name" value="PRK09347.1-2"/>
    <property type="match status" value="1"/>
</dbReference>
<dbReference type="PANTHER" id="PTHR11109">
    <property type="entry name" value="GTP CYCLOHYDROLASE I"/>
    <property type="match status" value="1"/>
</dbReference>
<dbReference type="NCBIfam" id="NF006824">
    <property type="entry name" value="PRK09347.1-1"/>
    <property type="match status" value="1"/>
</dbReference>
<dbReference type="AlphaFoldDB" id="A0A0D7W6Y0"/>
<dbReference type="GO" id="GO:0006729">
    <property type="term" value="P:tetrahydrobiopterin biosynthetic process"/>
    <property type="evidence" value="ECO:0007669"/>
    <property type="project" value="TreeGrafter"/>
</dbReference>
<dbReference type="PATRIC" id="fig|1382798.3.peg.60"/>
<dbReference type="InterPro" id="IPR043134">
    <property type="entry name" value="GTP-CH-I_N"/>
</dbReference>
<dbReference type="InterPro" id="IPR018234">
    <property type="entry name" value="GTP_CycHdrlase_I_CS"/>
</dbReference>
<keyword evidence="6" id="KW-0479">Metal-binding</keyword>
<dbReference type="SUPFAM" id="SSF55620">
    <property type="entry name" value="Tetrahydrobiopterin biosynthesis enzymes-like"/>
    <property type="match status" value="1"/>
</dbReference>
<dbReference type="GO" id="GO:0005525">
    <property type="term" value="F:GTP binding"/>
    <property type="evidence" value="ECO:0007669"/>
    <property type="project" value="UniProtKB-KW"/>
</dbReference>
<protein>
    <recommendedName>
        <fullName evidence="6">GTP cyclohydrolase 1</fullName>
        <ecNumber evidence="6">3.5.4.16</ecNumber>
    </recommendedName>
    <alternativeName>
        <fullName evidence="6">GTP cyclohydrolase I</fullName>
        <shortName evidence="6">GTP-CH-I</shortName>
    </alternativeName>
</protein>
<evidence type="ECO:0000313" key="9">
    <source>
        <dbReference type="Proteomes" id="UP000032361"/>
    </source>
</evidence>
<dbReference type="RefSeq" id="WP_044625161.1">
    <property type="nucleotide sequence ID" value="NZ_JTDV01000001.1"/>
</dbReference>
<feature type="binding site" evidence="6">
    <location>
        <position position="120"/>
    </location>
    <ligand>
        <name>Zn(2+)</name>
        <dbReference type="ChEBI" id="CHEBI:29105"/>
    </ligand>
</feature>
<gene>
    <name evidence="6" type="primary">folE</name>
    <name evidence="8" type="ORF">PK35_00285</name>
</gene>
<comment type="catalytic activity">
    <reaction evidence="1 6">
        <text>GTP + H2O = 7,8-dihydroneopterin 3'-triphosphate + formate + H(+)</text>
        <dbReference type="Rhea" id="RHEA:17473"/>
        <dbReference type="ChEBI" id="CHEBI:15377"/>
        <dbReference type="ChEBI" id="CHEBI:15378"/>
        <dbReference type="ChEBI" id="CHEBI:15740"/>
        <dbReference type="ChEBI" id="CHEBI:37565"/>
        <dbReference type="ChEBI" id="CHEBI:58462"/>
        <dbReference type="EC" id="3.5.4.16"/>
    </reaction>
</comment>
<dbReference type="PANTHER" id="PTHR11109:SF7">
    <property type="entry name" value="GTP CYCLOHYDROLASE 1"/>
    <property type="match status" value="1"/>
</dbReference>
<dbReference type="GO" id="GO:0005737">
    <property type="term" value="C:cytoplasm"/>
    <property type="evidence" value="ECO:0007669"/>
    <property type="project" value="TreeGrafter"/>
</dbReference>
<comment type="subunit">
    <text evidence="6">Homopolymer.</text>
</comment>
<evidence type="ECO:0000256" key="2">
    <source>
        <dbReference type="ARBA" id="ARBA00005080"/>
    </source>
</evidence>
<dbReference type="EMBL" id="JTDV01000001">
    <property type="protein sequence ID" value="KJD34769.1"/>
    <property type="molecule type" value="Genomic_DNA"/>
</dbReference>
<dbReference type="InterPro" id="IPR020602">
    <property type="entry name" value="GTP_CycHdrlase_I_dom"/>
</dbReference>
<dbReference type="Gene3D" id="3.30.1130.10">
    <property type="match status" value="1"/>
</dbReference>
<comment type="caution">
    <text evidence="8">The sequence shown here is derived from an EMBL/GenBank/DDBJ whole genome shotgun (WGS) entry which is preliminary data.</text>
</comment>
<proteinExistence type="inferred from homology"/>
<keyword evidence="6" id="KW-0342">GTP-binding</keyword>
<evidence type="ECO:0000256" key="4">
    <source>
        <dbReference type="ARBA" id="ARBA00022563"/>
    </source>
</evidence>
<organism evidence="8 9">
    <name type="scientific">Neotamlana nanhaiensis</name>
    <dbReference type="NCBI Taxonomy" id="1382798"/>
    <lineage>
        <taxon>Bacteria</taxon>
        <taxon>Pseudomonadati</taxon>
        <taxon>Bacteroidota</taxon>
        <taxon>Flavobacteriia</taxon>
        <taxon>Flavobacteriales</taxon>
        <taxon>Flavobacteriaceae</taxon>
        <taxon>Neotamlana</taxon>
    </lineage>
</organism>
<dbReference type="InterPro" id="IPR043133">
    <property type="entry name" value="GTP-CH-I_C/QueF"/>
</dbReference>